<dbReference type="Gene3D" id="1.10.10.10">
    <property type="entry name" value="Winged helix-like DNA-binding domain superfamily/Winged helix DNA-binding domain"/>
    <property type="match status" value="1"/>
</dbReference>
<dbReference type="SUPFAM" id="SSF46894">
    <property type="entry name" value="C-terminal effector domain of the bipartite response regulators"/>
    <property type="match status" value="1"/>
</dbReference>
<dbReference type="PROSITE" id="PS00622">
    <property type="entry name" value="HTH_LUXR_1"/>
    <property type="match status" value="1"/>
</dbReference>
<dbReference type="RefSeq" id="WP_093095215.1">
    <property type="nucleotide sequence ID" value="NZ_FNGK01000001.1"/>
</dbReference>
<evidence type="ECO:0000313" key="6">
    <source>
        <dbReference type="Proteomes" id="UP000215355"/>
    </source>
</evidence>
<dbReference type="AlphaFoldDB" id="A0AAJ5BZY4"/>
<dbReference type="PANTHER" id="PTHR44688:SF16">
    <property type="entry name" value="DNA-BINDING TRANSCRIPTIONAL ACTIVATOR DEVR_DOSR"/>
    <property type="match status" value="1"/>
</dbReference>
<gene>
    <name evidence="5" type="primary">nreC_2</name>
    <name evidence="5" type="ORF">SAMEA4412673_01369</name>
</gene>
<dbReference type="InterPro" id="IPR000792">
    <property type="entry name" value="Tscrpt_reg_LuxR_C"/>
</dbReference>
<proteinExistence type="predicted"/>
<dbReference type="CDD" id="cd06170">
    <property type="entry name" value="LuxR_C_like"/>
    <property type="match status" value="1"/>
</dbReference>
<feature type="domain" description="HTH luxR-type" evidence="4">
    <location>
        <begin position="163"/>
        <end position="228"/>
    </location>
</feature>
<dbReference type="Pfam" id="PF00196">
    <property type="entry name" value="GerE"/>
    <property type="match status" value="1"/>
</dbReference>
<dbReference type="KEGG" id="smiz:4412673_01369"/>
<sequence length="230" mass="26706">MISLDTQLFEISHGLHLGKFTISDLGDILPASLMIHDLNGNSPNGCSYMNHWGTSYLGVYPEEIPTMGMNYYDHFFVKEEIFSFFVGLQQYIINGESDKTYNFFQRVRRYSDQQYQWCFTNCKLAEIQSESKLILISAPIDGLDHIIQRVNKTLDQNEYVHAHYKKYAQLTKREKEIIRMLANGFTTSEISDQLFLSSHTVSTHRKNICKKLDNKSFAELLKFAVNFDLT</sequence>
<dbReference type="SMART" id="SM00421">
    <property type="entry name" value="HTH_LUXR"/>
    <property type="match status" value="1"/>
</dbReference>
<keyword evidence="1" id="KW-0805">Transcription regulation</keyword>
<dbReference type="PRINTS" id="PR00038">
    <property type="entry name" value="HTHLUXR"/>
</dbReference>
<dbReference type="InterPro" id="IPR036388">
    <property type="entry name" value="WH-like_DNA-bd_sf"/>
</dbReference>
<keyword evidence="3" id="KW-0804">Transcription</keyword>
<evidence type="ECO:0000256" key="3">
    <source>
        <dbReference type="ARBA" id="ARBA00023163"/>
    </source>
</evidence>
<dbReference type="PROSITE" id="PS50043">
    <property type="entry name" value="HTH_LUXR_2"/>
    <property type="match status" value="1"/>
</dbReference>
<dbReference type="PANTHER" id="PTHR44688">
    <property type="entry name" value="DNA-BINDING TRANSCRIPTIONAL ACTIVATOR DEVR_DOSR"/>
    <property type="match status" value="1"/>
</dbReference>
<evidence type="ECO:0000259" key="4">
    <source>
        <dbReference type="PROSITE" id="PS50043"/>
    </source>
</evidence>
<dbReference type="InterPro" id="IPR016032">
    <property type="entry name" value="Sig_transdc_resp-reg_C-effctor"/>
</dbReference>
<accession>A0AAJ5BZY4</accession>
<dbReference type="GO" id="GO:0006355">
    <property type="term" value="P:regulation of DNA-templated transcription"/>
    <property type="evidence" value="ECO:0007669"/>
    <property type="project" value="InterPro"/>
</dbReference>
<protein>
    <submittedName>
        <fullName evidence="5">Nitrogen regulation protein C</fullName>
    </submittedName>
</protein>
<dbReference type="GO" id="GO:0003677">
    <property type="term" value="F:DNA binding"/>
    <property type="evidence" value="ECO:0007669"/>
    <property type="project" value="UniProtKB-KW"/>
</dbReference>
<reference evidence="5 6" key="1">
    <citation type="submission" date="2017-06" db="EMBL/GenBank/DDBJ databases">
        <authorList>
            <consortium name="Pathogen Informatics"/>
        </authorList>
    </citation>
    <scope>NUCLEOTIDE SEQUENCE [LARGE SCALE GENOMIC DNA]</scope>
    <source>
        <strain evidence="5 6">NCTC12149</strain>
    </source>
</reference>
<name>A0AAJ5BZY4_9SPHI</name>
<evidence type="ECO:0000256" key="2">
    <source>
        <dbReference type="ARBA" id="ARBA00023125"/>
    </source>
</evidence>
<dbReference type="Proteomes" id="UP000215355">
    <property type="component" value="Chromosome 1"/>
</dbReference>
<dbReference type="EMBL" id="LT906468">
    <property type="protein sequence ID" value="SNV47372.1"/>
    <property type="molecule type" value="Genomic_DNA"/>
</dbReference>
<keyword evidence="2" id="KW-0238">DNA-binding</keyword>
<evidence type="ECO:0000256" key="1">
    <source>
        <dbReference type="ARBA" id="ARBA00023015"/>
    </source>
</evidence>
<organism evidence="5 6">
    <name type="scientific">Sphingobacterium mizutaii</name>
    <dbReference type="NCBI Taxonomy" id="1010"/>
    <lineage>
        <taxon>Bacteria</taxon>
        <taxon>Pseudomonadati</taxon>
        <taxon>Bacteroidota</taxon>
        <taxon>Sphingobacteriia</taxon>
        <taxon>Sphingobacteriales</taxon>
        <taxon>Sphingobacteriaceae</taxon>
        <taxon>Sphingobacterium</taxon>
    </lineage>
</organism>
<evidence type="ECO:0000313" key="5">
    <source>
        <dbReference type="EMBL" id="SNV47372.1"/>
    </source>
</evidence>